<dbReference type="Pfam" id="PF02364">
    <property type="entry name" value="Glucan_synthase"/>
    <property type="match status" value="1"/>
</dbReference>
<dbReference type="PANTHER" id="PTHR12741">
    <property type="entry name" value="LYST-INTERACTING PROTEIN LIP5 DOPAMINE RESPONSIVE PROTEIN DRG-1"/>
    <property type="match status" value="1"/>
</dbReference>
<dbReference type="InterPro" id="IPR003440">
    <property type="entry name" value="Glyco_trans_48_dom"/>
</dbReference>
<keyword evidence="5" id="KW-1185">Reference proteome</keyword>
<dbReference type="GO" id="GO:0003843">
    <property type="term" value="F:1,3-beta-D-glucan synthase activity"/>
    <property type="evidence" value="ECO:0007669"/>
    <property type="project" value="InterPro"/>
</dbReference>
<accession>A0AA87Z6F9</accession>
<dbReference type="EMBL" id="BTGU01005649">
    <property type="protein sequence ID" value="GMN26629.1"/>
    <property type="molecule type" value="Genomic_DNA"/>
</dbReference>
<evidence type="ECO:0000256" key="2">
    <source>
        <dbReference type="SAM" id="Phobius"/>
    </source>
</evidence>
<evidence type="ECO:0000313" key="4">
    <source>
        <dbReference type="EMBL" id="GMN26629.1"/>
    </source>
</evidence>
<dbReference type="PANTHER" id="PTHR12741:SF67">
    <property type="entry name" value="CALLOSE SYNTHASE 10"/>
    <property type="match status" value="1"/>
</dbReference>
<comment type="caution">
    <text evidence="4">The sequence shown here is derived from an EMBL/GenBank/DDBJ whole genome shotgun (WGS) entry which is preliminary data.</text>
</comment>
<protein>
    <recommendedName>
        <fullName evidence="3">Glycosyl transferase 48 domain-containing protein</fullName>
    </recommendedName>
</protein>
<dbReference type="GO" id="GO:0005886">
    <property type="term" value="C:plasma membrane"/>
    <property type="evidence" value="ECO:0007669"/>
    <property type="project" value="TreeGrafter"/>
</dbReference>
<evidence type="ECO:0000313" key="5">
    <source>
        <dbReference type="Proteomes" id="UP001187192"/>
    </source>
</evidence>
<dbReference type="GO" id="GO:0000148">
    <property type="term" value="C:1,3-beta-D-glucan synthase complex"/>
    <property type="evidence" value="ECO:0007669"/>
    <property type="project" value="InterPro"/>
</dbReference>
<reference evidence="4" key="1">
    <citation type="submission" date="2023-07" db="EMBL/GenBank/DDBJ databases">
        <title>draft genome sequence of fig (Ficus carica).</title>
        <authorList>
            <person name="Takahashi T."/>
            <person name="Nishimura K."/>
        </authorList>
    </citation>
    <scope>NUCLEOTIDE SEQUENCE</scope>
</reference>
<keyword evidence="2" id="KW-0472">Membrane</keyword>
<name>A0AA87Z6F9_FICCA</name>
<feature type="transmembrane region" description="Helical" evidence="2">
    <location>
        <begin position="112"/>
        <end position="132"/>
    </location>
</feature>
<organism evidence="4 5">
    <name type="scientific">Ficus carica</name>
    <name type="common">Common fig</name>
    <dbReference type="NCBI Taxonomy" id="3494"/>
    <lineage>
        <taxon>Eukaryota</taxon>
        <taxon>Viridiplantae</taxon>
        <taxon>Streptophyta</taxon>
        <taxon>Embryophyta</taxon>
        <taxon>Tracheophyta</taxon>
        <taxon>Spermatophyta</taxon>
        <taxon>Magnoliopsida</taxon>
        <taxon>eudicotyledons</taxon>
        <taxon>Gunneridae</taxon>
        <taxon>Pentapetalae</taxon>
        <taxon>rosids</taxon>
        <taxon>fabids</taxon>
        <taxon>Rosales</taxon>
        <taxon>Moraceae</taxon>
        <taxon>Ficeae</taxon>
        <taxon>Ficus</taxon>
    </lineage>
</organism>
<dbReference type="AlphaFoldDB" id="A0AA87Z6F9"/>
<sequence>MERNSTSKAKLTPPGAHKTTFQEFDPPQPKQPGAPLDALNRSVQKSNEEGEAPGFNSTLRQGNVTNHDYILVGKGRDVGLKQIALFEGKVAGGNGEQVLSRDIHRLGQLFDFFRMFSFFFTTVGFYVCTMVRPQLFS</sequence>
<dbReference type="GO" id="GO:0006075">
    <property type="term" value="P:(1-&gt;3)-beta-D-glucan biosynthetic process"/>
    <property type="evidence" value="ECO:0007669"/>
    <property type="project" value="InterPro"/>
</dbReference>
<feature type="region of interest" description="Disordered" evidence="1">
    <location>
        <begin position="1"/>
        <end position="60"/>
    </location>
</feature>
<gene>
    <name evidence="4" type="ORF">TIFTF001_047821</name>
</gene>
<dbReference type="Proteomes" id="UP001187192">
    <property type="component" value="Unassembled WGS sequence"/>
</dbReference>
<keyword evidence="2" id="KW-0812">Transmembrane</keyword>
<evidence type="ECO:0000259" key="3">
    <source>
        <dbReference type="Pfam" id="PF02364"/>
    </source>
</evidence>
<proteinExistence type="predicted"/>
<keyword evidence="2" id="KW-1133">Transmembrane helix</keyword>
<evidence type="ECO:0000256" key="1">
    <source>
        <dbReference type="SAM" id="MobiDB-lite"/>
    </source>
</evidence>
<feature type="domain" description="Glycosyl transferase 48" evidence="3">
    <location>
        <begin position="54"/>
        <end position="131"/>
    </location>
</feature>